<dbReference type="InterPro" id="IPR014959">
    <property type="entry name" value="DUF1827"/>
</dbReference>
<evidence type="ECO:0008006" key="3">
    <source>
        <dbReference type="Google" id="ProtNLM"/>
    </source>
</evidence>
<dbReference type="Pfam" id="PF08860">
    <property type="entry name" value="DUF1827"/>
    <property type="match status" value="1"/>
</dbReference>
<sequence>MKLIDVTNSYPQLVTSQLENTDSHLVRVYTVGKTNVIYSEAPTHNEIVIQNKNRKVKDSEINFVLDKLLPKHQGISKLNHIRTNHLVEISIPVGAAS</sequence>
<keyword evidence="2" id="KW-1185">Reference proteome</keyword>
<dbReference type="InterPro" id="IPR038226">
    <property type="entry name" value="LMG18311-like_sf"/>
</dbReference>
<dbReference type="Proteomes" id="UP000287605">
    <property type="component" value="Unassembled WGS sequence"/>
</dbReference>
<evidence type="ECO:0000313" key="2">
    <source>
        <dbReference type="Proteomes" id="UP000287605"/>
    </source>
</evidence>
<dbReference type="EMBL" id="NGKA01000013">
    <property type="protein sequence ID" value="RSU10730.1"/>
    <property type="molecule type" value="Genomic_DNA"/>
</dbReference>
<proteinExistence type="predicted"/>
<protein>
    <recommendedName>
        <fullName evidence="3">Ribose-5-phosphate isomerase</fullName>
    </recommendedName>
</protein>
<dbReference type="RefSeq" id="WP_126809415.1">
    <property type="nucleotide sequence ID" value="NZ_NGKA01000013.1"/>
</dbReference>
<name>A0A430ARQ0_9ENTE</name>
<dbReference type="Gene3D" id="3.40.1720.10">
    <property type="entry name" value="Streptococcus thermophilus LMG 18311 protein like"/>
    <property type="match status" value="1"/>
</dbReference>
<dbReference type="OrthoDB" id="2308827at2"/>
<reference evidence="1 2" key="1">
    <citation type="submission" date="2017-05" db="EMBL/GenBank/DDBJ databases">
        <title>Vagococcus spp. assemblies.</title>
        <authorList>
            <person name="Gulvik C.A."/>
        </authorList>
    </citation>
    <scope>NUCLEOTIDE SEQUENCE [LARGE SCALE GENOMIC DNA]</scope>
    <source>
        <strain evidence="1 2">CCUG 51432</strain>
    </source>
</reference>
<accession>A0A430ARQ0</accession>
<dbReference type="AlphaFoldDB" id="A0A430ARQ0"/>
<evidence type="ECO:0000313" key="1">
    <source>
        <dbReference type="EMBL" id="RSU10730.1"/>
    </source>
</evidence>
<gene>
    <name evidence="1" type="ORF">CBF29_09095</name>
</gene>
<comment type="caution">
    <text evidence="1">The sequence shown here is derived from an EMBL/GenBank/DDBJ whole genome shotgun (WGS) entry which is preliminary data.</text>
</comment>
<organism evidence="1 2">
    <name type="scientific">Vagococcus elongatus</name>
    <dbReference type="NCBI Taxonomy" id="180344"/>
    <lineage>
        <taxon>Bacteria</taxon>
        <taxon>Bacillati</taxon>
        <taxon>Bacillota</taxon>
        <taxon>Bacilli</taxon>
        <taxon>Lactobacillales</taxon>
        <taxon>Enterococcaceae</taxon>
        <taxon>Vagococcus</taxon>
    </lineage>
</organism>